<sequence length="145" mass="15653">MRGPSPKGRYTMGCLAFLASSVKRSGSYFLGSGQYWGSVCRACTGIMRRVPLSSSTSVVGSCRFTMASRVRKGTGGYSRIVSAGRKRRRYRNRGLGAGGARHGNNRVLSMAFRGTRAAAEGVLELPPAPRRQTHLEWPSPCRAGP</sequence>
<gene>
    <name evidence="1" type="ORF">ONE63_010205</name>
</gene>
<evidence type="ECO:0000313" key="1">
    <source>
        <dbReference type="EMBL" id="KAJ1525390.1"/>
    </source>
</evidence>
<dbReference type="EMBL" id="JAPTSV010000008">
    <property type="protein sequence ID" value="KAJ1525390.1"/>
    <property type="molecule type" value="Genomic_DNA"/>
</dbReference>
<dbReference type="AlphaFoldDB" id="A0AAV7XH36"/>
<organism evidence="1 2">
    <name type="scientific">Megalurothrips usitatus</name>
    <name type="common">bean blossom thrips</name>
    <dbReference type="NCBI Taxonomy" id="439358"/>
    <lineage>
        <taxon>Eukaryota</taxon>
        <taxon>Metazoa</taxon>
        <taxon>Ecdysozoa</taxon>
        <taxon>Arthropoda</taxon>
        <taxon>Hexapoda</taxon>
        <taxon>Insecta</taxon>
        <taxon>Pterygota</taxon>
        <taxon>Neoptera</taxon>
        <taxon>Paraneoptera</taxon>
        <taxon>Thysanoptera</taxon>
        <taxon>Terebrantia</taxon>
        <taxon>Thripoidea</taxon>
        <taxon>Thripidae</taxon>
        <taxon>Megalurothrips</taxon>
    </lineage>
</organism>
<accession>A0AAV7XH36</accession>
<evidence type="ECO:0000313" key="2">
    <source>
        <dbReference type="Proteomes" id="UP001075354"/>
    </source>
</evidence>
<dbReference type="Proteomes" id="UP001075354">
    <property type="component" value="Chromosome 8"/>
</dbReference>
<proteinExistence type="predicted"/>
<comment type="caution">
    <text evidence="1">The sequence shown here is derived from an EMBL/GenBank/DDBJ whole genome shotgun (WGS) entry which is preliminary data.</text>
</comment>
<name>A0AAV7XH36_9NEOP</name>
<keyword evidence="2" id="KW-1185">Reference proteome</keyword>
<protein>
    <submittedName>
        <fullName evidence="1">Uncharacterized protein</fullName>
    </submittedName>
</protein>
<reference evidence="1" key="1">
    <citation type="submission" date="2022-12" db="EMBL/GenBank/DDBJ databases">
        <title>Chromosome-level genome assembly of the bean flower thrips Megalurothrips usitatus.</title>
        <authorList>
            <person name="Ma L."/>
            <person name="Liu Q."/>
            <person name="Li H."/>
            <person name="Cai W."/>
        </authorList>
    </citation>
    <scope>NUCLEOTIDE SEQUENCE</scope>
    <source>
        <strain evidence="1">Cailab_2022a</strain>
    </source>
</reference>